<protein>
    <recommendedName>
        <fullName evidence="5">Lipoprotein</fullName>
    </recommendedName>
</protein>
<evidence type="ECO:0000256" key="2">
    <source>
        <dbReference type="SAM" id="SignalP"/>
    </source>
</evidence>
<evidence type="ECO:0008006" key="5">
    <source>
        <dbReference type="Google" id="ProtNLM"/>
    </source>
</evidence>
<evidence type="ECO:0000313" key="3">
    <source>
        <dbReference type="EMBL" id="ARP81140.1"/>
    </source>
</evidence>
<evidence type="ECO:0000313" key="4">
    <source>
        <dbReference type="Proteomes" id="UP000194151"/>
    </source>
</evidence>
<name>A0A1W6YJB4_9BORD</name>
<reference evidence="3 4" key="1">
    <citation type="submission" date="2017-05" db="EMBL/GenBank/DDBJ databases">
        <title>Complete and WGS of Bordetella genogroups.</title>
        <authorList>
            <person name="Spilker T."/>
            <person name="LiPuma J."/>
        </authorList>
    </citation>
    <scope>NUCLEOTIDE SEQUENCE [LARGE SCALE GENOMIC DNA]</scope>
    <source>
        <strain evidence="3 4">AU19157</strain>
    </source>
</reference>
<dbReference type="EMBL" id="CP021108">
    <property type="protein sequence ID" value="ARP81140.1"/>
    <property type="molecule type" value="Genomic_DNA"/>
</dbReference>
<dbReference type="AlphaFoldDB" id="A0A1W6YJB4"/>
<dbReference type="RefSeq" id="WP_086064344.1">
    <property type="nucleotide sequence ID" value="NZ_CP021108.1"/>
</dbReference>
<dbReference type="KEGG" id="bgv:CAL12_09985"/>
<gene>
    <name evidence="3" type="ORF">CAL12_09985</name>
</gene>
<keyword evidence="2" id="KW-0732">Signal</keyword>
<feature type="chain" id="PRO_5013230101" description="Lipoprotein" evidence="2">
    <location>
        <begin position="33"/>
        <end position="128"/>
    </location>
</feature>
<evidence type="ECO:0000256" key="1">
    <source>
        <dbReference type="SAM" id="MobiDB-lite"/>
    </source>
</evidence>
<keyword evidence="4" id="KW-1185">Reference proteome</keyword>
<accession>A0A1W6YJB4</accession>
<dbReference type="STRING" id="1416806.CAL12_09985"/>
<feature type="region of interest" description="Disordered" evidence="1">
    <location>
        <begin position="109"/>
        <end position="128"/>
    </location>
</feature>
<feature type="signal peptide" evidence="2">
    <location>
        <begin position="1"/>
        <end position="32"/>
    </location>
</feature>
<proteinExistence type="predicted"/>
<dbReference type="OrthoDB" id="8637866at2"/>
<dbReference type="Proteomes" id="UP000194151">
    <property type="component" value="Chromosome"/>
</dbReference>
<sequence>MRFRLALRGSLGRHLRRSAGAALVVSTLAGLAACTTTTGPIIPTGEPNRYTLTSRSGGLTTSWVQLKSQALDRAREYCTSQGLKMTDPDVSSNHATGFTRPVTYITFTCSPIPQPKNSQQDQDSQGKK</sequence>
<dbReference type="PROSITE" id="PS51257">
    <property type="entry name" value="PROKAR_LIPOPROTEIN"/>
    <property type="match status" value="1"/>
</dbReference>
<organism evidence="3 4">
    <name type="scientific">Bordetella genomosp. 8</name>
    <dbReference type="NCBI Taxonomy" id="1416806"/>
    <lineage>
        <taxon>Bacteria</taxon>
        <taxon>Pseudomonadati</taxon>
        <taxon>Pseudomonadota</taxon>
        <taxon>Betaproteobacteria</taxon>
        <taxon>Burkholderiales</taxon>
        <taxon>Alcaligenaceae</taxon>
        <taxon>Bordetella</taxon>
    </lineage>
</organism>